<dbReference type="InterPro" id="IPR000792">
    <property type="entry name" value="Tscrpt_reg_LuxR_C"/>
</dbReference>
<feature type="domain" description="HTH luxR-type" evidence="6">
    <location>
        <begin position="144"/>
        <end position="209"/>
    </location>
</feature>
<keyword evidence="1 5" id="KW-0597">Phosphoprotein</keyword>
<dbReference type="PROSITE" id="PS50110">
    <property type="entry name" value="RESPONSE_REGULATORY"/>
    <property type="match status" value="1"/>
</dbReference>
<proteinExistence type="predicted"/>
<evidence type="ECO:0000256" key="3">
    <source>
        <dbReference type="ARBA" id="ARBA00023125"/>
    </source>
</evidence>
<dbReference type="OrthoDB" id="9797341at2"/>
<dbReference type="SMART" id="SM00448">
    <property type="entry name" value="REC"/>
    <property type="match status" value="1"/>
</dbReference>
<dbReference type="InterPro" id="IPR011006">
    <property type="entry name" value="CheY-like_superfamily"/>
</dbReference>
<feature type="modified residue" description="4-aspartylphosphate" evidence="5">
    <location>
        <position position="58"/>
    </location>
</feature>
<dbReference type="Pfam" id="PF00072">
    <property type="entry name" value="Response_reg"/>
    <property type="match status" value="1"/>
</dbReference>
<evidence type="ECO:0000313" key="8">
    <source>
        <dbReference type="EMBL" id="SHL21823.1"/>
    </source>
</evidence>
<keyword evidence="9" id="KW-1185">Reference proteome</keyword>
<dbReference type="CDD" id="cd06170">
    <property type="entry name" value="LuxR_C_like"/>
    <property type="match status" value="1"/>
</dbReference>
<keyword evidence="2" id="KW-0805">Transcription regulation</keyword>
<protein>
    <submittedName>
        <fullName evidence="8">Two component transcriptional regulator, LuxR family</fullName>
    </submittedName>
</protein>
<dbReference type="GO" id="GO:0000160">
    <property type="term" value="P:phosphorelay signal transduction system"/>
    <property type="evidence" value="ECO:0007669"/>
    <property type="project" value="InterPro"/>
</dbReference>
<evidence type="ECO:0000256" key="5">
    <source>
        <dbReference type="PROSITE-ProRule" id="PRU00169"/>
    </source>
</evidence>
<dbReference type="PRINTS" id="PR00038">
    <property type="entry name" value="HTHLUXR"/>
</dbReference>
<dbReference type="RefSeq" id="WP_073079304.1">
    <property type="nucleotide sequence ID" value="NZ_FRBL01000002.1"/>
</dbReference>
<dbReference type="InterPro" id="IPR058245">
    <property type="entry name" value="NreC/VraR/RcsB-like_REC"/>
</dbReference>
<dbReference type="Gene3D" id="3.40.50.2300">
    <property type="match status" value="1"/>
</dbReference>
<dbReference type="CDD" id="cd17535">
    <property type="entry name" value="REC_NarL-like"/>
    <property type="match status" value="1"/>
</dbReference>
<reference evidence="8 9" key="1">
    <citation type="submission" date="2016-11" db="EMBL/GenBank/DDBJ databases">
        <authorList>
            <person name="Jaros S."/>
            <person name="Januszkiewicz K."/>
            <person name="Wedrychowicz H."/>
        </authorList>
    </citation>
    <scope>NUCLEOTIDE SEQUENCE [LARGE SCALE GENOMIC DNA]</scope>
    <source>
        <strain evidence="8 9">DSM 27406</strain>
    </source>
</reference>
<evidence type="ECO:0000256" key="4">
    <source>
        <dbReference type="ARBA" id="ARBA00023163"/>
    </source>
</evidence>
<keyword evidence="4" id="KW-0804">Transcription</keyword>
<dbReference type="STRING" id="1419482.SAMN05444266_102491"/>
<dbReference type="InterPro" id="IPR039420">
    <property type="entry name" value="WalR-like"/>
</dbReference>
<evidence type="ECO:0000259" key="7">
    <source>
        <dbReference type="PROSITE" id="PS50110"/>
    </source>
</evidence>
<evidence type="ECO:0000256" key="2">
    <source>
        <dbReference type="ARBA" id="ARBA00023015"/>
    </source>
</evidence>
<dbReference type="GO" id="GO:0006355">
    <property type="term" value="P:regulation of DNA-templated transcription"/>
    <property type="evidence" value="ECO:0007669"/>
    <property type="project" value="InterPro"/>
</dbReference>
<evidence type="ECO:0000256" key="1">
    <source>
        <dbReference type="ARBA" id="ARBA00022553"/>
    </source>
</evidence>
<dbReference type="SMART" id="SM00421">
    <property type="entry name" value="HTH_LUXR"/>
    <property type="match status" value="1"/>
</dbReference>
<evidence type="ECO:0000313" key="9">
    <source>
        <dbReference type="Proteomes" id="UP000184420"/>
    </source>
</evidence>
<dbReference type="GO" id="GO:0003677">
    <property type="term" value="F:DNA binding"/>
    <property type="evidence" value="ECO:0007669"/>
    <property type="project" value="UniProtKB-KW"/>
</dbReference>
<dbReference type="SUPFAM" id="SSF52172">
    <property type="entry name" value="CheY-like"/>
    <property type="match status" value="1"/>
</dbReference>
<gene>
    <name evidence="8" type="ORF">SAMN05444266_102491</name>
</gene>
<organism evidence="8 9">
    <name type="scientific">Chitinophaga jiangningensis</name>
    <dbReference type="NCBI Taxonomy" id="1419482"/>
    <lineage>
        <taxon>Bacteria</taxon>
        <taxon>Pseudomonadati</taxon>
        <taxon>Bacteroidota</taxon>
        <taxon>Chitinophagia</taxon>
        <taxon>Chitinophagales</taxon>
        <taxon>Chitinophagaceae</taxon>
        <taxon>Chitinophaga</taxon>
    </lineage>
</organism>
<name>A0A1M6YUQ1_9BACT</name>
<dbReference type="Proteomes" id="UP000184420">
    <property type="component" value="Unassembled WGS sequence"/>
</dbReference>
<dbReference type="AlphaFoldDB" id="A0A1M6YUQ1"/>
<dbReference type="Pfam" id="PF00196">
    <property type="entry name" value="GerE"/>
    <property type="match status" value="1"/>
</dbReference>
<dbReference type="PANTHER" id="PTHR43214">
    <property type="entry name" value="TWO-COMPONENT RESPONSE REGULATOR"/>
    <property type="match status" value="1"/>
</dbReference>
<evidence type="ECO:0000259" key="6">
    <source>
        <dbReference type="PROSITE" id="PS50043"/>
    </source>
</evidence>
<dbReference type="SUPFAM" id="SSF46894">
    <property type="entry name" value="C-terminal effector domain of the bipartite response regulators"/>
    <property type="match status" value="1"/>
</dbReference>
<dbReference type="EMBL" id="FRBL01000002">
    <property type="protein sequence ID" value="SHL21823.1"/>
    <property type="molecule type" value="Genomic_DNA"/>
</dbReference>
<dbReference type="InterPro" id="IPR001789">
    <property type="entry name" value="Sig_transdc_resp-reg_receiver"/>
</dbReference>
<keyword evidence="3" id="KW-0238">DNA-binding</keyword>
<accession>A0A1M6YUQ1</accession>
<sequence>MSSKEITISIVDDHPVVLEGLHKLLSEADGMEVIACHTTAQACLNAMEHEPTDILLLDINLPDMKGADLCKAIKTIAPGTHILAFSNHSERSLILQLLQNGASGYLLKNAAAEELISCIQEAHNGLITFSKAVREIMARPSALDLQGTPQLTSREKEILQLISDGKTTPEIASQLNLSPMTVETHRKNLMHKFQSKNVAALIKAAITQGFI</sequence>
<feature type="domain" description="Response regulatory" evidence="7">
    <location>
        <begin position="7"/>
        <end position="123"/>
    </location>
</feature>
<dbReference type="PANTHER" id="PTHR43214:SF41">
    <property type="entry name" value="NITRATE_NITRITE RESPONSE REGULATOR PROTEIN NARP"/>
    <property type="match status" value="1"/>
</dbReference>
<dbReference type="PROSITE" id="PS50043">
    <property type="entry name" value="HTH_LUXR_2"/>
    <property type="match status" value="1"/>
</dbReference>
<dbReference type="PROSITE" id="PS00622">
    <property type="entry name" value="HTH_LUXR_1"/>
    <property type="match status" value="1"/>
</dbReference>
<dbReference type="InterPro" id="IPR016032">
    <property type="entry name" value="Sig_transdc_resp-reg_C-effctor"/>
</dbReference>